<dbReference type="Gene3D" id="2.60.120.230">
    <property type="match status" value="1"/>
</dbReference>
<keyword evidence="9" id="KW-1185">Reference proteome</keyword>
<evidence type="ECO:0000259" key="6">
    <source>
        <dbReference type="PROSITE" id="PS51007"/>
    </source>
</evidence>
<dbReference type="OrthoDB" id="9788721at2"/>
<feature type="domain" description="Cytochrome c" evidence="6">
    <location>
        <begin position="209"/>
        <end position="292"/>
    </location>
</feature>
<evidence type="ECO:0000313" key="9">
    <source>
        <dbReference type="Proteomes" id="UP000316598"/>
    </source>
</evidence>
<dbReference type="InterPro" id="IPR008977">
    <property type="entry name" value="PHM/PNGase_F_dom_sf"/>
</dbReference>
<dbReference type="SUPFAM" id="SSF52833">
    <property type="entry name" value="Thioredoxin-like"/>
    <property type="match status" value="1"/>
</dbReference>
<dbReference type="Gene3D" id="2.60.120.310">
    <property type="entry name" value="Copper type II, ascorbate-dependent monooxygenase, N-terminal domain"/>
    <property type="match status" value="1"/>
</dbReference>
<dbReference type="RefSeq" id="WP_146514890.1">
    <property type="nucleotide sequence ID" value="NZ_SJPI01000001.1"/>
</dbReference>
<dbReference type="PANTHER" id="PTHR43640:SF1">
    <property type="entry name" value="THIOREDOXIN-DEPENDENT PEROXIREDOXIN"/>
    <property type="match status" value="1"/>
</dbReference>
<keyword evidence="1 4" id="KW-0479">Metal-binding</keyword>
<accession>A0A5C5WYF9</accession>
<feature type="domain" description="Thioredoxin" evidence="7">
    <location>
        <begin position="28"/>
        <end position="180"/>
    </location>
</feature>
<keyword evidence="3" id="KW-1015">Disulfide bond</keyword>
<dbReference type="GO" id="GO:0016715">
    <property type="term" value="F:oxidoreductase activity, acting on paired donors, with incorporation or reduction of molecular oxygen, reduced ascorbate as one donor, and incorporation of one atom of oxygen"/>
    <property type="evidence" value="ECO:0007669"/>
    <property type="project" value="InterPro"/>
</dbReference>
<dbReference type="GO" id="GO:0020037">
    <property type="term" value="F:heme binding"/>
    <property type="evidence" value="ECO:0007669"/>
    <property type="project" value="InterPro"/>
</dbReference>
<sequence length="579" mass="64503" precursor="true">MGITSRVIWVGFLLATASLGSASGSAEPSLGKRIESFTLDNCYGKPVTLSDFESSSAIVIVFLGTECPLAKLYGPRLNEIQRQYADRGLQVIGINSNKQDSLSEVVAYVHRHEITFPMLKDPANRVADAMNAQRTPEAFLLDRDYTVRYHGRIDDQYGVGYSKERAPEPELSLAIEALLAGSPIATPTTEVVGCHIGRVKDVEPIGDVTFTKDIAPIFNAKCVNCHREGEIAPFVLSRYEDVLGWEDTILEVIADNRMPPWYADPAHGSFANDARLTDHQRELITTWVDNGMPEGDVEDLPASPRFAVGWQMPQPDQIIKMNDKPFSVPAEGVVDYQHFVVDPGWTEDKYIVASEARPDQQSVVHHILVYVIPPGDNRRDFQQVLAGYAPGTPPLDLHDGIAMEVKAGSKLMFEMHYTPNGSQVDDLSYIGIRFTEKSKVRKRLQGRAALNHEFEIPAGAVNHTVTASYVSKANESLISMSPHMHLRGKSFRFDALFPDGREETLLNVPQYDFNWQLKYILEQPITLPKGTKVMCTAVFDNSLGNVTNPDPTVPVRWGDQSFEEMMIGFMETVPVEDEF</sequence>
<keyword evidence="5" id="KW-0732">Signal</keyword>
<evidence type="ECO:0000256" key="2">
    <source>
        <dbReference type="ARBA" id="ARBA00023004"/>
    </source>
</evidence>
<dbReference type="PANTHER" id="PTHR43640">
    <property type="entry name" value="OS07G0260300 PROTEIN"/>
    <property type="match status" value="1"/>
</dbReference>
<dbReference type="GO" id="GO:0009055">
    <property type="term" value="F:electron transfer activity"/>
    <property type="evidence" value="ECO:0007669"/>
    <property type="project" value="InterPro"/>
</dbReference>
<protein>
    <submittedName>
        <fullName evidence="8">Thiol-disulfide oxidoreductase ResA</fullName>
    </submittedName>
</protein>
<evidence type="ECO:0000256" key="4">
    <source>
        <dbReference type="PROSITE-ProRule" id="PRU00433"/>
    </source>
</evidence>
<reference evidence="8 9" key="1">
    <citation type="submission" date="2019-02" db="EMBL/GenBank/DDBJ databases">
        <title>Deep-cultivation of Planctomycetes and their phenomic and genomic characterization uncovers novel biology.</title>
        <authorList>
            <person name="Wiegand S."/>
            <person name="Jogler M."/>
            <person name="Boedeker C."/>
            <person name="Pinto D."/>
            <person name="Vollmers J."/>
            <person name="Rivas-Marin E."/>
            <person name="Kohn T."/>
            <person name="Peeters S.H."/>
            <person name="Heuer A."/>
            <person name="Rast P."/>
            <person name="Oberbeckmann S."/>
            <person name="Bunk B."/>
            <person name="Jeske O."/>
            <person name="Meyerdierks A."/>
            <person name="Storesund J.E."/>
            <person name="Kallscheuer N."/>
            <person name="Luecker S."/>
            <person name="Lage O.M."/>
            <person name="Pohl T."/>
            <person name="Merkel B.J."/>
            <person name="Hornburger P."/>
            <person name="Mueller R.-W."/>
            <person name="Bruemmer F."/>
            <person name="Labrenz M."/>
            <person name="Spormann A.M."/>
            <person name="Op Den Camp H."/>
            <person name="Overmann J."/>
            <person name="Amann R."/>
            <person name="Jetten M.S.M."/>
            <person name="Mascher T."/>
            <person name="Medema M.H."/>
            <person name="Devos D.P."/>
            <person name="Kaster A.-K."/>
            <person name="Ovreas L."/>
            <person name="Rohde M."/>
            <person name="Galperin M.Y."/>
            <person name="Jogler C."/>
        </authorList>
    </citation>
    <scope>NUCLEOTIDE SEQUENCE [LARGE SCALE GENOMIC DNA]</scope>
    <source>
        <strain evidence="8 9">Pla22</strain>
    </source>
</reference>
<dbReference type="SUPFAM" id="SSF49742">
    <property type="entry name" value="PHM/PNGase F"/>
    <property type="match status" value="2"/>
</dbReference>
<dbReference type="PROSITE" id="PS51352">
    <property type="entry name" value="THIOREDOXIN_2"/>
    <property type="match status" value="1"/>
</dbReference>
<feature type="chain" id="PRO_5022746915" evidence="5">
    <location>
        <begin position="23"/>
        <end position="579"/>
    </location>
</feature>
<evidence type="ECO:0000256" key="3">
    <source>
        <dbReference type="ARBA" id="ARBA00023157"/>
    </source>
</evidence>
<dbReference type="InterPro" id="IPR013766">
    <property type="entry name" value="Thioredoxin_domain"/>
</dbReference>
<organism evidence="8 9">
    <name type="scientific">Rubripirellula amarantea</name>
    <dbReference type="NCBI Taxonomy" id="2527999"/>
    <lineage>
        <taxon>Bacteria</taxon>
        <taxon>Pseudomonadati</taxon>
        <taxon>Planctomycetota</taxon>
        <taxon>Planctomycetia</taxon>
        <taxon>Pirellulales</taxon>
        <taxon>Pirellulaceae</taxon>
        <taxon>Rubripirellula</taxon>
    </lineage>
</organism>
<dbReference type="InterPro" id="IPR036939">
    <property type="entry name" value="Cu2_ascorb_mOase_N_sf"/>
</dbReference>
<dbReference type="AlphaFoldDB" id="A0A5C5WYF9"/>
<keyword evidence="4" id="KW-0349">Heme</keyword>
<evidence type="ECO:0000256" key="5">
    <source>
        <dbReference type="SAM" id="SignalP"/>
    </source>
</evidence>
<dbReference type="InterPro" id="IPR009056">
    <property type="entry name" value="Cyt_c-like_dom"/>
</dbReference>
<dbReference type="PROSITE" id="PS51007">
    <property type="entry name" value="CYTC"/>
    <property type="match status" value="1"/>
</dbReference>
<dbReference type="Pfam" id="PF00578">
    <property type="entry name" value="AhpC-TSA"/>
    <property type="match status" value="1"/>
</dbReference>
<evidence type="ECO:0000259" key="7">
    <source>
        <dbReference type="PROSITE" id="PS51352"/>
    </source>
</evidence>
<proteinExistence type="predicted"/>
<name>A0A5C5WYF9_9BACT</name>
<feature type="signal peptide" evidence="5">
    <location>
        <begin position="1"/>
        <end position="22"/>
    </location>
</feature>
<gene>
    <name evidence="8" type="primary">resA_2</name>
    <name evidence="8" type="ORF">Pla22_25860</name>
</gene>
<comment type="caution">
    <text evidence="8">The sequence shown here is derived from an EMBL/GenBank/DDBJ whole genome shotgun (WGS) entry which is preliminary data.</text>
</comment>
<keyword evidence="2 4" id="KW-0408">Iron</keyword>
<dbReference type="GO" id="GO:0016209">
    <property type="term" value="F:antioxidant activity"/>
    <property type="evidence" value="ECO:0007669"/>
    <property type="project" value="InterPro"/>
</dbReference>
<dbReference type="InterPro" id="IPR047262">
    <property type="entry name" value="PRX-like1"/>
</dbReference>
<evidence type="ECO:0000313" key="8">
    <source>
        <dbReference type="EMBL" id="TWT54932.1"/>
    </source>
</evidence>
<dbReference type="GO" id="GO:0005507">
    <property type="term" value="F:copper ion binding"/>
    <property type="evidence" value="ECO:0007669"/>
    <property type="project" value="InterPro"/>
</dbReference>
<dbReference type="InterPro" id="IPR000866">
    <property type="entry name" value="AhpC/TSA"/>
</dbReference>
<dbReference type="Proteomes" id="UP000316598">
    <property type="component" value="Unassembled WGS sequence"/>
</dbReference>
<dbReference type="EMBL" id="SJPI01000001">
    <property type="protein sequence ID" value="TWT54932.1"/>
    <property type="molecule type" value="Genomic_DNA"/>
</dbReference>
<dbReference type="InterPro" id="IPR036249">
    <property type="entry name" value="Thioredoxin-like_sf"/>
</dbReference>
<evidence type="ECO:0000256" key="1">
    <source>
        <dbReference type="ARBA" id="ARBA00022723"/>
    </source>
</evidence>
<dbReference type="InterPro" id="IPR014784">
    <property type="entry name" value="Cu2_ascorb_mOase-like_C"/>
</dbReference>
<dbReference type="CDD" id="cd02969">
    <property type="entry name" value="PRX_like1"/>
    <property type="match status" value="1"/>
</dbReference>
<dbReference type="Gene3D" id="3.40.30.10">
    <property type="entry name" value="Glutaredoxin"/>
    <property type="match status" value="1"/>
</dbReference>